<keyword evidence="3" id="KW-0804">Transcription</keyword>
<evidence type="ECO:0000313" key="7">
    <source>
        <dbReference type="Proteomes" id="UP001597180"/>
    </source>
</evidence>
<dbReference type="PANTHER" id="PTHR43280">
    <property type="entry name" value="ARAC-FAMILY TRANSCRIPTIONAL REGULATOR"/>
    <property type="match status" value="1"/>
</dbReference>
<protein>
    <submittedName>
        <fullName evidence="6">AraC family transcriptional regulator</fullName>
    </submittedName>
</protein>
<evidence type="ECO:0000313" key="6">
    <source>
        <dbReference type="EMBL" id="MFD1224834.1"/>
    </source>
</evidence>
<comment type="caution">
    <text evidence="6">The sequence shown here is derived from an EMBL/GenBank/DDBJ whole genome shotgun (WGS) entry which is preliminary data.</text>
</comment>
<organism evidence="6 7">
    <name type="scientific">Paenibacillus vulneris</name>
    <dbReference type="NCBI Taxonomy" id="1133364"/>
    <lineage>
        <taxon>Bacteria</taxon>
        <taxon>Bacillati</taxon>
        <taxon>Bacillota</taxon>
        <taxon>Bacilli</taxon>
        <taxon>Bacillales</taxon>
        <taxon>Paenibacillaceae</taxon>
        <taxon>Paenibacillus</taxon>
    </lineage>
</organism>
<keyword evidence="4" id="KW-1133">Transmembrane helix</keyword>
<dbReference type="PANTHER" id="PTHR43280:SF10">
    <property type="entry name" value="REGULATORY PROTEIN POCR"/>
    <property type="match status" value="1"/>
</dbReference>
<proteinExistence type="predicted"/>
<name>A0ABW3UWY2_9BACL</name>
<sequence>MHRFSYLTRLILFGCILCTVPVIFIGIVSNLQSSNEIQKQVNRGQIQLLTQMNSNVEQVLRTINHAFDQLVNSPVMAKVLNEPFTTDDFMLYKDLRKEISNTQSFYTKVEDVVIINIKQNWMIKNSGFYTFSNYLHHFQLLNQMLLPNSFSWVLNPSIWFYSEEKANAATCPYTISLVKKLPDQSSDKFGLAFTNLTTCSLAEMLNYVPRESETVIILDDQERILYHSDPSMIGKYAINTEFIKDPSIFSQPSGQFQTEVNHKKYTATYLRSSYNNWIYLSIISIDSLTRDSKQIGRYTLAVCLIIVAVFLIIAWLLSRQMYNPIERLMREVGGKLPNGGRLRNNEFDIISHQVQDLFRSKTQLEKEAQQHLQQALAYFLIKMFQGKVRRAELTEKMELFGLSEKLNEWQASAVITLQIDTLEHTRYGKEDLELLLFAINNIIEEIIPADVRFPPVFIEQTQVTMIGSKNQSLEEFNSFMYSLTESIQQTVQRVLGLQISIGISLPFDDPKKASVAYREGLEALKQRIHLGGQVIISYANINEGKHQLHLDYPFLTESDLLDAILLADEENAKHHLSQFMRTIFKHEMTPQEYQISMVRLFTSLIVAMQESGVTLNQLKQGDGDVSLYEELNRLQMTTEIQDWFWTRIISPLISIYRDRQNSQYHSISEKIIDMIHKHYDTDLTIEECASRLHYNANYLSGIFRKETNTTFSDYLSAYRFTIAKRWLTETDMTIKEISEKLRYMNSQNFIRSFRKVEGMTPGQYRESFRKRGH</sequence>
<dbReference type="Gene3D" id="1.10.10.60">
    <property type="entry name" value="Homeodomain-like"/>
    <property type="match status" value="2"/>
</dbReference>
<evidence type="ECO:0000256" key="2">
    <source>
        <dbReference type="ARBA" id="ARBA00023125"/>
    </source>
</evidence>
<feature type="transmembrane region" description="Helical" evidence="4">
    <location>
        <begin position="6"/>
        <end position="29"/>
    </location>
</feature>
<feature type="domain" description="HTH araC/xylS-type" evidence="5">
    <location>
        <begin position="669"/>
        <end position="767"/>
    </location>
</feature>
<dbReference type="SMART" id="SM00342">
    <property type="entry name" value="HTH_ARAC"/>
    <property type="match status" value="1"/>
</dbReference>
<dbReference type="Gene3D" id="3.30.450.20">
    <property type="entry name" value="PAS domain"/>
    <property type="match status" value="1"/>
</dbReference>
<evidence type="ECO:0000256" key="4">
    <source>
        <dbReference type="SAM" id="Phobius"/>
    </source>
</evidence>
<dbReference type="EMBL" id="JBHTLU010000050">
    <property type="protein sequence ID" value="MFD1224834.1"/>
    <property type="molecule type" value="Genomic_DNA"/>
</dbReference>
<evidence type="ECO:0000256" key="3">
    <source>
        <dbReference type="ARBA" id="ARBA00023163"/>
    </source>
</evidence>
<keyword evidence="7" id="KW-1185">Reference proteome</keyword>
<dbReference type="InterPro" id="IPR018060">
    <property type="entry name" value="HTH_AraC"/>
</dbReference>
<dbReference type="PROSITE" id="PS01124">
    <property type="entry name" value="HTH_ARAC_FAMILY_2"/>
    <property type="match status" value="1"/>
</dbReference>
<dbReference type="RefSeq" id="WP_345595343.1">
    <property type="nucleotide sequence ID" value="NZ_BAABJG010000058.1"/>
</dbReference>
<dbReference type="Proteomes" id="UP001597180">
    <property type="component" value="Unassembled WGS sequence"/>
</dbReference>
<keyword evidence="4" id="KW-0472">Membrane</keyword>
<keyword evidence="1" id="KW-0805">Transcription regulation</keyword>
<dbReference type="SUPFAM" id="SSF46689">
    <property type="entry name" value="Homeodomain-like"/>
    <property type="match status" value="2"/>
</dbReference>
<keyword evidence="4" id="KW-0812">Transmembrane</keyword>
<gene>
    <name evidence="6" type="ORF">ACFQ4B_32470</name>
</gene>
<dbReference type="InterPro" id="IPR009057">
    <property type="entry name" value="Homeodomain-like_sf"/>
</dbReference>
<accession>A0ABW3UWY2</accession>
<reference evidence="7" key="1">
    <citation type="journal article" date="2019" name="Int. J. Syst. Evol. Microbiol.">
        <title>The Global Catalogue of Microorganisms (GCM) 10K type strain sequencing project: providing services to taxonomists for standard genome sequencing and annotation.</title>
        <authorList>
            <consortium name="The Broad Institute Genomics Platform"/>
            <consortium name="The Broad Institute Genome Sequencing Center for Infectious Disease"/>
            <person name="Wu L."/>
            <person name="Ma J."/>
        </authorList>
    </citation>
    <scope>NUCLEOTIDE SEQUENCE [LARGE SCALE GENOMIC DNA]</scope>
    <source>
        <strain evidence="7">CCUG 53270</strain>
    </source>
</reference>
<evidence type="ECO:0000256" key="1">
    <source>
        <dbReference type="ARBA" id="ARBA00023015"/>
    </source>
</evidence>
<dbReference type="Pfam" id="PF12833">
    <property type="entry name" value="HTH_18"/>
    <property type="match status" value="1"/>
</dbReference>
<keyword evidence="2" id="KW-0238">DNA-binding</keyword>
<evidence type="ECO:0000259" key="5">
    <source>
        <dbReference type="PROSITE" id="PS01124"/>
    </source>
</evidence>
<feature type="transmembrane region" description="Helical" evidence="4">
    <location>
        <begin position="298"/>
        <end position="317"/>
    </location>
</feature>